<keyword evidence="3" id="KW-1185">Reference proteome</keyword>
<keyword evidence="1" id="KW-0812">Transmembrane</keyword>
<reference evidence="3" key="1">
    <citation type="journal article" date="2017" name="Nat. Ecol. Evol.">
        <title>Genome expansion and lineage-specific genetic innovations in the forest pathogenic fungi Armillaria.</title>
        <authorList>
            <person name="Sipos G."/>
            <person name="Prasanna A.N."/>
            <person name="Walter M.C."/>
            <person name="O'Connor E."/>
            <person name="Balint B."/>
            <person name="Krizsan K."/>
            <person name="Kiss B."/>
            <person name="Hess J."/>
            <person name="Varga T."/>
            <person name="Slot J."/>
            <person name="Riley R."/>
            <person name="Boka B."/>
            <person name="Rigling D."/>
            <person name="Barry K."/>
            <person name="Lee J."/>
            <person name="Mihaltcheva S."/>
            <person name="LaButti K."/>
            <person name="Lipzen A."/>
            <person name="Waldron R."/>
            <person name="Moloney N.M."/>
            <person name="Sperisen C."/>
            <person name="Kredics L."/>
            <person name="Vagvoelgyi C."/>
            <person name="Patrignani A."/>
            <person name="Fitzpatrick D."/>
            <person name="Nagy I."/>
            <person name="Doyle S."/>
            <person name="Anderson J.B."/>
            <person name="Grigoriev I.V."/>
            <person name="Gueldener U."/>
            <person name="Muensterkoetter M."/>
            <person name="Nagy L.G."/>
        </authorList>
    </citation>
    <scope>NUCLEOTIDE SEQUENCE [LARGE SCALE GENOMIC DNA]</scope>
    <source>
        <strain evidence="3">Ar21-2</strain>
    </source>
</reference>
<dbReference type="EMBL" id="KZ293652">
    <property type="protein sequence ID" value="PBK95039.1"/>
    <property type="molecule type" value="Genomic_DNA"/>
</dbReference>
<dbReference type="Proteomes" id="UP000217790">
    <property type="component" value="Unassembled WGS sequence"/>
</dbReference>
<proteinExistence type="predicted"/>
<dbReference type="InParanoid" id="A0A2H3DIJ6"/>
<evidence type="ECO:0000256" key="1">
    <source>
        <dbReference type="SAM" id="Phobius"/>
    </source>
</evidence>
<name>A0A2H3DIJ6_ARMGA</name>
<feature type="transmembrane region" description="Helical" evidence="1">
    <location>
        <begin position="322"/>
        <end position="347"/>
    </location>
</feature>
<protein>
    <submittedName>
        <fullName evidence="2">Uncharacterized protein</fullName>
    </submittedName>
</protein>
<dbReference type="SUPFAM" id="SSF52047">
    <property type="entry name" value="RNI-like"/>
    <property type="match status" value="1"/>
</dbReference>
<evidence type="ECO:0000313" key="2">
    <source>
        <dbReference type="EMBL" id="PBK95039.1"/>
    </source>
</evidence>
<dbReference type="InterPro" id="IPR032675">
    <property type="entry name" value="LRR_dom_sf"/>
</dbReference>
<dbReference type="AlphaFoldDB" id="A0A2H3DIJ6"/>
<organism evidence="2 3">
    <name type="scientific">Armillaria gallica</name>
    <name type="common">Bulbous honey fungus</name>
    <name type="synonym">Armillaria bulbosa</name>
    <dbReference type="NCBI Taxonomy" id="47427"/>
    <lineage>
        <taxon>Eukaryota</taxon>
        <taxon>Fungi</taxon>
        <taxon>Dikarya</taxon>
        <taxon>Basidiomycota</taxon>
        <taxon>Agaricomycotina</taxon>
        <taxon>Agaricomycetes</taxon>
        <taxon>Agaricomycetidae</taxon>
        <taxon>Agaricales</taxon>
        <taxon>Marasmiineae</taxon>
        <taxon>Physalacriaceae</taxon>
        <taxon>Armillaria</taxon>
    </lineage>
</organism>
<gene>
    <name evidence="2" type="ORF">ARMGADRAFT_1028472</name>
</gene>
<keyword evidence="1" id="KW-0472">Membrane</keyword>
<evidence type="ECO:0000313" key="3">
    <source>
        <dbReference type="Proteomes" id="UP000217790"/>
    </source>
</evidence>
<accession>A0A2H3DIJ6</accession>
<keyword evidence="1" id="KW-1133">Transmembrane helix</keyword>
<dbReference type="Gene3D" id="3.80.10.10">
    <property type="entry name" value="Ribonuclease Inhibitor"/>
    <property type="match status" value="1"/>
</dbReference>
<sequence>MYGQSKSRLKVDEKFHRKIPMPFFNFSDGIWVLGQISPPHVHSTSSGVSANLIFYDEAPMDEVPTIVLTPTTNQIIAYILLRSCDTPLTISLHFPTKSPELENIVSSAWRPLFNVLLAQFARWGTLDLVAPAKIWEAFASIPQARLALLQKVDGTLPHVRGFFLVFKCCSNVRDLAVELEVSTPHLLDGITAPNLMSLTVMNKSSIISSSRVPQILDFIRRSGCSLTNLELHWNGTADELFDVLSSTPTVESLSLFHNDFKVAFDKRMKLLPSLLPNTAWCLHKSNCAYPLFSAYWPLRRDGPGFVILHVASYELSGGMTSFLSTLTISPVLTWVVISFALLGGYWYCERLSEHLETN</sequence>